<organism evidence="2 3">
    <name type="scientific">Mucuna pruriens</name>
    <name type="common">Velvet bean</name>
    <name type="synonym">Dolichos pruriens</name>
    <dbReference type="NCBI Taxonomy" id="157652"/>
    <lineage>
        <taxon>Eukaryota</taxon>
        <taxon>Viridiplantae</taxon>
        <taxon>Streptophyta</taxon>
        <taxon>Embryophyta</taxon>
        <taxon>Tracheophyta</taxon>
        <taxon>Spermatophyta</taxon>
        <taxon>Magnoliopsida</taxon>
        <taxon>eudicotyledons</taxon>
        <taxon>Gunneridae</taxon>
        <taxon>Pentapetalae</taxon>
        <taxon>rosids</taxon>
        <taxon>fabids</taxon>
        <taxon>Fabales</taxon>
        <taxon>Fabaceae</taxon>
        <taxon>Papilionoideae</taxon>
        <taxon>50 kb inversion clade</taxon>
        <taxon>NPAAA clade</taxon>
        <taxon>indigoferoid/millettioid clade</taxon>
        <taxon>Phaseoleae</taxon>
        <taxon>Mucuna</taxon>
    </lineage>
</organism>
<evidence type="ECO:0000313" key="2">
    <source>
        <dbReference type="EMBL" id="RDX78305.1"/>
    </source>
</evidence>
<dbReference type="Proteomes" id="UP000257109">
    <property type="component" value="Unassembled WGS sequence"/>
</dbReference>
<accession>A0A371FJ22</accession>
<dbReference type="STRING" id="157652.A0A371FJ22"/>
<keyword evidence="3" id="KW-1185">Reference proteome</keyword>
<feature type="compositionally biased region" description="Low complexity" evidence="1">
    <location>
        <begin position="198"/>
        <end position="213"/>
    </location>
</feature>
<protein>
    <submittedName>
        <fullName evidence="2">Uncharacterized protein</fullName>
    </submittedName>
</protein>
<proteinExistence type="predicted"/>
<dbReference type="EMBL" id="QJKJ01008909">
    <property type="protein sequence ID" value="RDX78305.1"/>
    <property type="molecule type" value="Genomic_DNA"/>
</dbReference>
<name>A0A371FJ22_MUCPR</name>
<evidence type="ECO:0000256" key="1">
    <source>
        <dbReference type="SAM" id="MobiDB-lite"/>
    </source>
</evidence>
<evidence type="ECO:0000313" key="3">
    <source>
        <dbReference type="Proteomes" id="UP000257109"/>
    </source>
</evidence>
<feature type="non-terminal residue" evidence="2">
    <location>
        <position position="1"/>
    </location>
</feature>
<reference evidence="2" key="1">
    <citation type="submission" date="2018-05" db="EMBL/GenBank/DDBJ databases">
        <title>Draft genome of Mucuna pruriens seed.</title>
        <authorList>
            <person name="Nnadi N.E."/>
            <person name="Vos R."/>
            <person name="Hasami M.H."/>
            <person name="Devisetty U.K."/>
            <person name="Aguiy J.C."/>
        </authorList>
    </citation>
    <scope>NUCLEOTIDE SEQUENCE [LARGE SCALE GENOMIC DNA]</scope>
    <source>
        <strain evidence="2">JCA_2017</strain>
    </source>
</reference>
<dbReference type="GO" id="GO:0006364">
    <property type="term" value="P:rRNA processing"/>
    <property type="evidence" value="ECO:0007669"/>
    <property type="project" value="TreeGrafter"/>
</dbReference>
<gene>
    <name evidence="2" type="ORF">CR513_41444</name>
</gene>
<dbReference type="PANTHER" id="PTHR34105">
    <property type="entry name" value="PROLINE-, GLUTAMIC ACID- AND LEUCINE-RICH PROTEIN 1"/>
    <property type="match status" value="1"/>
</dbReference>
<sequence length="342" mass="36741">MGTKRKRKVSLFDMVDDSTAKAAKSKGGASATTSLIDGKGSLISTCSHITKAEVEENAEVCKLSFACESPPTPTPTSAPWPDQFHVLLYMNLSEPLDPVLSQIASFATCGKNKTSFGTTRMLSPRHPGSQLLPHAANIVCIVTKYFKTCELPELRTKVYSVTRNLLIVMDVGMALYLAQEVINNVVADLSSGEHKNGGILNGSNSNASSGALLPPSHRKRKHNNTTGSLQEHDEGGGLGVLHLRLEAFVTVAGALKFEPWRSKVDSLLIVIAMDSFKEGSVSRETSVFQQKEPAATALDLQHAALPAILVPFLSFARVQPPCLAQGLEIFCRGKQKTGTKLA</sequence>
<dbReference type="OrthoDB" id="20900at2759"/>
<dbReference type="AlphaFoldDB" id="A0A371FJ22"/>
<dbReference type="GO" id="GO:0005634">
    <property type="term" value="C:nucleus"/>
    <property type="evidence" value="ECO:0007669"/>
    <property type="project" value="TreeGrafter"/>
</dbReference>
<dbReference type="PANTHER" id="PTHR34105:SF1">
    <property type="entry name" value="PROLINE-, GLUTAMIC ACID- AND LEUCINE-RICH PROTEIN 1"/>
    <property type="match status" value="1"/>
</dbReference>
<feature type="region of interest" description="Disordered" evidence="1">
    <location>
        <begin position="198"/>
        <end position="233"/>
    </location>
</feature>
<comment type="caution">
    <text evidence="2">The sequence shown here is derived from an EMBL/GenBank/DDBJ whole genome shotgun (WGS) entry which is preliminary data.</text>
</comment>